<evidence type="ECO:0000313" key="2">
    <source>
        <dbReference type="EMBL" id="CAK0855917.1"/>
    </source>
</evidence>
<feature type="region of interest" description="Disordered" evidence="1">
    <location>
        <begin position="106"/>
        <end position="148"/>
    </location>
</feature>
<evidence type="ECO:0000256" key="1">
    <source>
        <dbReference type="SAM" id="MobiDB-lite"/>
    </source>
</evidence>
<proteinExistence type="predicted"/>
<comment type="caution">
    <text evidence="2">The sequence shown here is derived from an EMBL/GenBank/DDBJ whole genome shotgun (WGS) entry which is preliminary data.</text>
</comment>
<feature type="region of interest" description="Disordered" evidence="1">
    <location>
        <begin position="25"/>
        <end position="78"/>
    </location>
</feature>
<dbReference type="EMBL" id="CAUYUJ010015587">
    <property type="protein sequence ID" value="CAK0855917.1"/>
    <property type="molecule type" value="Genomic_DNA"/>
</dbReference>
<feature type="non-terminal residue" evidence="2">
    <location>
        <position position="1"/>
    </location>
</feature>
<organism evidence="2 3">
    <name type="scientific">Prorocentrum cordatum</name>
    <dbReference type="NCBI Taxonomy" id="2364126"/>
    <lineage>
        <taxon>Eukaryota</taxon>
        <taxon>Sar</taxon>
        <taxon>Alveolata</taxon>
        <taxon>Dinophyceae</taxon>
        <taxon>Prorocentrales</taxon>
        <taxon>Prorocentraceae</taxon>
        <taxon>Prorocentrum</taxon>
    </lineage>
</organism>
<protein>
    <submittedName>
        <fullName evidence="2">Uncharacterized protein</fullName>
    </submittedName>
</protein>
<name>A0ABN9UAX0_9DINO</name>
<reference evidence="2" key="1">
    <citation type="submission" date="2023-10" db="EMBL/GenBank/DDBJ databases">
        <authorList>
            <person name="Chen Y."/>
            <person name="Shah S."/>
            <person name="Dougan E. K."/>
            <person name="Thang M."/>
            <person name="Chan C."/>
        </authorList>
    </citation>
    <scope>NUCLEOTIDE SEQUENCE [LARGE SCALE GENOMIC DNA]</scope>
</reference>
<feature type="compositionally biased region" description="Low complexity" evidence="1">
    <location>
        <begin position="135"/>
        <end position="148"/>
    </location>
</feature>
<keyword evidence="3" id="KW-1185">Reference proteome</keyword>
<evidence type="ECO:0000313" key="3">
    <source>
        <dbReference type="Proteomes" id="UP001189429"/>
    </source>
</evidence>
<sequence length="148" mass="15381">RGRRRVDTTRTCRTRAFDLLLRGWIPLSPSGHRPLPPARPPRHPHDGPARPRASRRAGGGGEVEQRHKRTEKQGMGETLAGAWNCGAAARGAGRAATEGGLGVEPFGAAVMEREGGSGPRAPSGASGTRPSRSDGAGPAHARGPPGPR</sequence>
<gene>
    <name evidence="2" type="ORF">PCOR1329_LOCUS46440</name>
</gene>
<accession>A0ABN9UAX0</accession>
<dbReference type="Proteomes" id="UP001189429">
    <property type="component" value="Unassembled WGS sequence"/>
</dbReference>